<sequence length="73" mass="8318">MNWDEYMKIALEEAKISLREGNHGFGAVIMIQNYPGRSPDCKTIGQANCFSFPEFLPDVGGMQNFRNRHPDNL</sequence>
<dbReference type="InterPro" id="IPR016193">
    <property type="entry name" value="Cytidine_deaminase-like"/>
</dbReference>
<name>A0ABZ3IYU9_SPOA4</name>
<evidence type="ECO:0000313" key="1">
    <source>
        <dbReference type="EMBL" id="XFO71252.1"/>
    </source>
</evidence>
<evidence type="ECO:0008006" key="3">
    <source>
        <dbReference type="Google" id="ProtNLM"/>
    </source>
</evidence>
<dbReference type="EMBL" id="CP155571">
    <property type="protein sequence ID" value="XFO71252.1"/>
    <property type="molecule type" value="Genomic_DNA"/>
</dbReference>
<dbReference type="RefSeq" id="WP_093794854.1">
    <property type="nucleotide sequence ID" value="NZ_CP155571.1"/>
</dbReference>
<organism evidence="1 2">
    <name type="scientific">Sporomusa acidovorans (strain ATCC 49682 / DSM 3132 / Mol)</name>
    <dbReference type="NCBI Taxonomy" id="1123286"/>
    <lineage>
        <taxon>Bacteria</taxon>
        <taxon>Bacillati</taxon>
        <taxon>Bacillota</taxon>
        <taxon>Negativicutes</taxon>
        <taxon>Selenomonadales</taxon>
        <taxon>Sporomusaceae</taxon>
        <taxon>Sporomusa</taxon>
    </lineage>
</organism>
<accession>A0ABZ3IYU9</accession>
<protein>
    <recommendedName>
        <fullName evidence="3">CMP/dCMP-type deaminase domain-containing protein</fullName>
    </recommendedName>
</protein>
<keyword evidence="2" id="KW-1185">Reference proteome</keyword>
<evidence type="ECO:0000313" key="2">
    <source>
        <dbReference type="Proteomes" id="UP000216052"/>
    </source>
</evidence>
<proteinExistence type="predicted"/>
<dbReference type="Proteomes" id="UP000216052">
    <property type="component" value="Chromosome"/>
</dbReference>
<reference evidence="1" key="1">
    <citation type="submission" date="2024-05" db="EMBL/GenBank/DDBJ databases">
        <title>Isolation and characterization of Sporomusa carbonis sp. nov., a carboxydotrophic hydrogenogen in the genus of Sporomusa isolated from a charcoal burning pile.</title>
        <authorList>
            <person name="Boeer T."/>
            <person name="Rosenbaum F."/>
            <person name="Eysell L."/>
            <person name="Mueller V."/>
            <person name="Daniel R."/>
            <person name="Poehlein A."/>
        </authorList>
    </citation>
    <scope>NUCLEOTIDE SEQUENCE [LARGE SCALE GENOMIC DNA]</scope>
    <source>
        <strain evidence="1">DSM 3132</strain>
    </source>
</reference>
<dbReference type="SUPFAM" id="SSF53927">
    <property type="entry name" value="Cytidine deaminase-like"/>
    <property type="match status" value="1"/>
</dbReference>
<gene>
    <name evidence="1" type="ORF">SPACI_012670</name>
</gene>